<evidence type="ECO:0008006" key="3">
    <source>
        <dbReference type="Google" id="ProtNLM"/>
    </source>
</evidence>
<name>A0A9W6HHY3_9MICO</name>
<protein>
    <recommendedName>
        <fullName evidence="3">HNH endonuclease</fullName>
    </recommendedName>
</protein>
<reference evidence="1" key="1">
    <citation type="journal article" date="2014" name="Int. J. Syst. Evol. Microbiol.">
        <title>Complete genome sequence of Corynebacterium casei LMG S-19264T (=DSM 44701T), isolated from a smear-ripened cheese.</title>
        <authorList>
            <consortium name="US DOE Joint Genome Institute (JGI-PGF)"/>
            <person name="Walter F."/>
            <person name="Albersmeier A."/>
            <person name="Kalinowski J."/>
            <person name="Ruckert C."/>
        </authorList>
    </citation>
    <scope>NUCLEOTIDE SEQUENCE</scope>
    <source>
        <strain evidence="1">VKM Ac-1447</strain>
    </source>
</reference>
<comment type="caution">
    <text evidence="1">The sequence shown here is derived from an EMBL/GenBank/DDBJ whole genome shotgun (WGS) entry which is preliminary data.</text>
</comment>
<dbReference type="EMBL" id="BSEO01000014">
    <property type="protein sequence ID" value="GLJ80841.1"/>
    <property type="molecule type" value="Genomic_DNA"/>
</dbReference>
<reference evidence="1" key="2">
    <citation type="submission" date="2023-01" db="EMBL/GenBank/DDBJ databases">
        <authorList>
            <person name="Sun Q."/>
            <person name="Evtushenko L."/>
        </authorList>
    </citation>
    <scope>NUCLEOTIDE SEQUENCE</scope>
    <source>
        <strain evidence="1">VKM Ac-1447</strain>
    </source>
</reference>
<accession>A0A9W6HHY3</accession>
<proteinExistence type="predicted"/>
<sequence length="132" mass="15127">MSNRRTPLHANAYRSTFLRSRAWFARRDAWFTHAAMKPHPLACAACGIPANKRDLELHHLDYAGVQRLEDGRWVAHELDGDLIPLHPYCHELLHRLIDRDAVLSRHRTRRVASELALDALRRTLTHAKGAGT</sequence>
<evidence type="ECO:0000313" key="2">
    <source>
        <dbReference type="Proteomes" id="UP001142317"/>
    </source>
</evidence>
<dbReference type="Proteomes" id="UP001142317">
    <property type="component" value="Unassembled WGS sequence"/>
</dbReference>
<keyword evidence="2" id="KW-1185">Reference proteome</keyword>
<gene>
    <name evidence="1" type="ORF">GCM10017586_25240</name>
</gene>
<organism evidence="1 2">
    <name type="scientific">Microbacterium imperiale</name>
    <dbReference type="NCBI Taxonomy" id="33884"/>
    <lineage>
        <taxon>Bacteria</taxon>
        <taxon>Bacillati</taxon>
        <taxon>Actinomycetota</taxon>
        <taxon>Actinomycetes</taxon>
        <taxon>Micrococcales</taxon>
        <taxon>Microbacteriaceae</taxon>
        <taxon>Microbacterium</taxon>
    </lineage>
</organism>
<dbReference type="AlphaFoldDB" id="A0A9W6HHY3"/>
<evidence type="ECO:0000313" key="1">
    <source>
        <dbReference type="EMBL" id="GLJ80841.1"/>
    </source>
</evidence>